<protein>
    <submittedName>
        <fullName evidence="1">Uncharacterized protein</fullName>
    </submittedName>
</protein>
<proteinExistence type="predicted"/>
<comment type="caution">
    <text evidence="1">The sequence shown here is derived from an EMBL/GenBank/DDBJ whole genome shotgun (WGS) entry which is preliminary data.</text>
</comment>
<dbReference type="EMBL" id="QBIY01011493">
    <property type="protein sequence ID" value="RXN31202.1"/>
    <property type="molecule type" value="Genomic_DNA"/>
</dbReference>
<organism evidence="1 2">
    <name type="scientific">Labeo rohita</name>
    <name type="common">Indian major carp</name>
    <name type="synonym">Cyprinus rohita</name>
    <dbReference type="NCBI Taxonomy" id="84645"/>
    <lineage>
        <taxon>Eukaryota</taxon>
        <taxon>Metazoa</taxon>
        <taxon>Chordata</taxon>
        <taxon>Craniata</taxon>
        <taxon>Vertebrata</taxon>
        <taxon>Euteleostomi</taxon>
        <taxon>Actinopterygii</taxon>
        <taxon>Neopterygii</taxon>
        <taxon>Teleostei</taxon>
        <taxon>Ostariophysi</taxon>
        <taxon>Cypriniformes</taxon>
        <taxon>Cyprinidae</taxon>
        <taxon>Labeoninae</taxon>
        <taxon>Labeonini</taxon>
        <taxon>Labeo</taxon>
    </lineage>
</organism>
<keyword evidence="2" id="KW-1185">Reference proteome</keyword>
<reference evidence="1 2" key="1">
    <citation type="submission" date="2018-03" db="EMBL/GenBank/DDBJ databases">
        <title>Draft genome sequence of Rohu Carp (Labeo rohita).</title>
        <authorList>
            <person name="Das P."/>
            <person name="Kushwaha B."/>
            <person name="Joshi C.G."/>
            <person name="Kumar D."/>
            <person name="Nagpure N.S."/>
            <person name="Sahoo L."/>
            <person name="Das S.P."/>
            <person name="Bit A."/>
            <person name="Patnaik S."/>
            <person name="Meher P.K."/>
            <person name="Jayasankar P."/>
            <person name="Koringa P.G."/>
            <person name="Patel N.V."/>
            <person name="Hinsu A.T."/>
            <person name="Kumar R."/>
            <person name="Pandey M."/>
            <person name="Agarwal S."/>
            <person name="Srivastava S."/>
            <person name="Singh M."/>
            <person name="Iquebal M.A."/>
            <person name="Jaiswal S."/>
            <person name="Angadi U.B."/>
            <person name="Kumar N."/>
            <person name="Raza M."/>
            <person name="Shah T.M."/>
            <person name="Rai A."/>
            <person name="Jena J.K."/>
        </authorList>
    </citation>
    <scope>NUCLEOTIDE SEQUENCE [LARGE SCALE GENOMIC DNA]</scope>
    <source>
        <strain evidence="1">DASCIFA01</strain>
        <tissue evidence="1">Testis</tissue>
    </source>
</reference>
<accession>A0A498NH66</accession>
<evidence type="ECO:0000313" key="2">
    <source>
        <dbReference type="Proteomes" id="UP000290572"/>
    </source>
</evidence>
<dbReference type="Proteomes" id="UP000290572">
    <property type="component" value="Unassembled WGS sequence"/>
</dbReference>
<sequence>MPLRPSVRGEPGLVRDYGGVKRGEFGALLDLLAVLVAGVDLGVSFRAEDILAWSNDTRMPGKNLKVSPVEAMLSFGIVVNAWLIEQSDGRDKAWSSTAVVTGDLV</sequence>
<dbReference type="AlphaFoldDB" id="A0A498NH66"/>
<evidence type="ECO:0000313" key="1">
    <source>
        <dbReference type="EMBL" id="RXN31202.1"/>
    </source>
</evidence>
<gene>
    <name evidence="1" type="ORF">ROHU_017148</name>
</gene>
<name>A0A498NH66_LABRO</name>